<name>A0ABY5VTQ2_9ACTN</name>
<protein>
    <submittedName>
        <fullName evidence="1">Uncharacterized protein</fullName>
    </submittedName>
</protein>
<gene>
    <name evidence="1" type="ORF">Dfulv_35970</name>
</gene>
<dbReference type="RefSeq" id="WP_259858291.1">
    <property type="nucleotide sequence ID" value="NZ_BAAAST010000135.1"/>
</dbReference>
<keyword evidence="2" id="KW-1185">Reference proteome</keyword>
<evidence type="ECO:0000313" key="1">
    <source>
        <dbReference type="EMBL" id="UWP80529.1"/>
    </source>
</evidence>
<organism evidence="1 2">
    <name type="scientific">Dactylosporangium fulvum</name>
    <dbReference type="NCBI Taxonomy" id="53359"/>
    <lineage>
        <taxon>Bacteria</taxon>
        <taxon>Bacillati</taxon>
        <taxon>Actinomycetota</taxon>
        <taxon>Actinomycetes</taxon>
        <taxon>Micromonosporales</taxon>
        <taxon>Micromonosporaceae</taxon>
        <taxon>Dactylosporangium</taxon>
    </lineage>
</organism>
<evidence type="ECO:0000313" key="2">
    <source>
        <dbReference type="Proteomes" id="UP001059617"/>
    </source>
</evidence>
<reference evidence="1" key="1">
    <citation type="submission" date="2021-04" db="EMBL/GenBank/DDBJ databases">
        <authorList>
            <person name="Hartkoorn R.C."/>
            <person name="Beaudoing E."/>
            <person name="Hot D."/>
        </authorList>
    </citation>
    <scope>NUCLEOTIDE SEQUENCE</scope>
    <source>
        <strain evidence="1">NRRL B-16292</strain>
    </source>
</reference>
<dbReference type="EMBL" id="CP073720">
    <property type="protein sequence ID" value="UWP80529.1"/>
    <property type="molecule type" value="Genomic_DNA"/>
</dbReference>
<dbReference type="Proteomes" id="UP001059617">
    <property type="component" value="Chromosome"/>
</dbReference>
<reference evidence="1" key="2">
    <citation type="submission" date="2022-09" db="EMBL/GenBank/DDBJ databases">
        <title>Biosynthetic gene clusters of Dactylosporangioum fulvum.</title>
        <authorList>
            <person name="Caradec T."/>
        </authorList>
    </citation>
    <scope>NUCLEOTIDE SEQUENCE</scope>
    <source>
        <strain evidence="1">NRRL B-16292</strain>
    </source>
</reference>
<accession>A0ABY5VTQ2</accession>
<proteinExistence type="predicted"/>
<sequence>MGLHDARYVYLLPSRSGTDNLADVYCYITSSQDLEDAEVAARLHVHQRTTARVIAHRPVTGPAVAFQPTAFTAWFTDPQTRHTLPGLVTTRYESSDRDDSAAFRVQALLDRPLPEHIWRVDPAVSAITLWPTIDPQDECADDGGGVLTFRYGPLELSTGHLAAADLVPEPYLSQTGTVAATAHDAAVQALAAVAARINAAVAACSTLFGDAALLSSAAAPDQHPASCDEHDPAAGVAVSLVTGWDHVTVHVDPDLPDATVTVTIGDPHRDGTDVVGIDLEAGTIGVWSSSDPDNREWTVVHHLTPDQLRPAQPGQ</sequence>